<dbReference type="Proteomes" id="UP000237682">
    <property type="component" value="Unassembled WGS sequence"/>
</dbReference>
<dbReference type="OrthoDB" id="9806163at2"/>
<dbReference type="InterPro" id="IPR008979">
    <property type="entry name" value="Galactose-bd-like_sf"/>
</dbReference>
<dbReference type="GO" id="GO:0008239">
    <property type="term" value="F:dipeptidyl-peptidase activity"/>
    <property type="evidence" value="ECO:0007669"/>
    <property type="project" value="InterPro"/>
</dbReference>
<dbReference type="InterPro" id="IPR005674">
    <property type="entry name" value="CocE/Ser_esterase"/>
</dbReference>
<evidence type="ECO:0000313" key="4">
    <source>
        <dbReference type="Proteomes" id="UP000237682"/>
    </source>
</evidence>
<comment type="caution">
    <text evidence="3">The sequence shown here is derived from an EMBL/GenBank/DDBJ whole genome shotgun (WGS) entry which is preliminary data.</text>
</comment>
<keyword evidence="4" id="KW-1185">Reference proteome</keyword>
<evidence type="ECO:0000259" key="2">
    <source>
        <dbReference type="SMART" id="SM00939"/>
    </source>
</evidence>
<dbReference type="PANTHER" id="PTHR43056">
    <property type="entry name" value="PEPTIDASE S9 PROLYL OLIGOPEPTIDASE"/>
    <property type="match status" value="1"/>
</dbReference>
<dbReference type="RefSeq" id="WP_105863892.1">
    <property type="nucleotide sequence ID" value="NZ_PUEJ01000007.1"/>
</dbReference>
<organism evidence="3 4">
    <name type="scientific">Labrys okinawensis</name>
    <dbReference type="NCBI Taxonomy" id="346911"/>
    <lineage>
        <taxon>Bacteria</taxon>
        <taxon>Pseudomonadati</taxon>
        <taxon>Pseudomonadota</taxon>
        <taxon>Alphaproteobacteria</taxon>
        <taxon>Hyphomicrobiales</taxon>
        <taxon>Xanthobacteraceae</taxon>
        <taxon>Labrys</taxon>
    </lineage>
</organism>
<dbReference type="PANTHER" id="PTHR43056:SF10">
    <property type="entry name" value="COCE_NOND FAMILY, PUTATIVE (AFU_ORTHOLOGUE AFUA_7G00600)-RELATED"/>
    <property type="match status" value="1"/>
</dbReference>
<proteinExistence type="predicted"/>
<sequence length="664" mass="74027">MPNPVRTIEHLTIAMPDGIRLAARLWLPEGAETAPVPAILEYIPYRKRDGTRSRDEAMHGWFAAHGYAAIRVDMRGSGDSEGLLDDEYLPLEQEDACAVIAWIAQQSWCDGKVGMIGKSWGGFNALQVAARRPPALRAVISVCSTDDRYADDVHFMGGALLADNLWWGSAMMAWQALPPTPSLHGEGWREAWEKRLDHLPFFPAIWASEQHRGTYWRQGSVCEDWSAIEVPVFAVGGWADAYSNAIPRLLEHLPGPRLGLIGPWAHHYPHQGTPGPAIGFLEEALRWWDHWLKGQDNGIMSEPMLRAYMQERGTSEEGRNGRWIGEASWPSRLITRRPMFLSPGQLWWRPAPAAELAIRSPLWCGAGGGEWMSSGLPGEAPADQRLDDGLSLVFDSKELADRTEILGAPELVLEIASDRPTAQIHVRLCDVAPDGSSERVSYAILNLTHRDGHAEPKPLTPGEFETVRIRLNDCAHAFVAGNRIRLSIATSAWPMVWPAREQATLTVRTGEAALILPVRRPRREDAALAFPPVSMAETGPVHTSRPPQAERRFSLDLIEGTAHLVVDGDAFGSAPMRFEEIATDFAHKLRREFSIRDGEPHSARQTVTHHCTLACDGIEFRIEAEARMIANDENFEISARIQAFQDWVEIADRSFHEVIPRRLV</sequence>
<dbReference type="EMBL" id="PUEJ01000007">
    <property type="protein sequence ID" value="PRH85897.1"/>
    <property type="molecule type" value="Genomic_DNA"/>
</dbReference>
<dbReference type="SUPFAM" id="SSF53474">
    <property type="entry name" value="alpha/beta-Hydrolases"/>
    <property type="match status" value="1"/>
</dbReference>
<dbReference type="InterPro" id="IPR050585">
    <property type="entry name" value="Xaa-Pro_dipeptidyl-ppase/CocE"/>
</dbReference>
<dbReference type="Pfam" id="PF08530">
    <property type="entry name" value="PepX_C"/>
    <property type="match status" value="1"/>
</dbReference>
<keyword evidence="1" id="KW-0378">Hydrolase</keyword>
<dbReference type="NCBIfam" id="TIGR00976">
    <property type="entry name" value="CocE_NonD"/>
    <property type="match status" value="1"/>
</dbReference>
<dbReference type="Pfam" id="PF02129">
    <property type="entry name" value="Peptidase_S15"/>
    <property type="match status" value="1"/>
</dbReference>
<dbReference type="InterPro" id="IPR000383">
    <property type="entry name" value="Xaa-Pro-like_dom"/>
</dbReference>
<name>A0A2S9Q972_9HYPH</name>
<protein>
    <submittedName>
        <fullName evidence="3">Peptidase S15</fullName>
    </submittedName>
</protein>
<gene>
    <name evidence="3" type="ORF">C5L14_20370</name>
</gene>
<dbReference type="AlphaFoldDB" id="A0A2S9Q972"/>
<evidence type="ECO:0000313" key="3">
    <source>
        <dbReference type="EMBL" id="PRH85897.1"/>
    </source>
</evidence>
<reference evidence="3 4" key="1">
    <citation type="submission" date="2018-02" db="EMBL/GenBank/DDBJ databases">
        <title>Whole genome sequencing of endophytic bacterium.</title>
        <authorList>
            <person name="Eedara R."/>
            <person name="Podile A.R."/>
        </authorList>
    </citation>
    <scope>NUCLEOTIDE SEQUENCE [LARGE SCALE GENOMIC DNA]</scope>
    <source>
        <strain evidence="3 4">RP1T</strain>
    </source>
</reference>
<evidence type="ECO:0000256" key="1">
    <source>
        <dbReference type="ARBA" id="ARBA00022801"/>
    </source>
</evidence>
<accession>A0A2S9Q972</accession>
<dbReference type="SMART" id="SM00939">
    <property type="entry name" value="PepX_C"/>
    <property type="match status" value="1"/>
</dbReference>
<dbReference type="SUPFAM" id="SSF49785">
    <property type="entry name" value="Galactose-binding domain-like"/>
    <property type="match status" value="1"/>
</dbReference>
<dbReference type="Gene3D" id="2.60.120.260">
    <property type="entry name" value="Galactose-binding domain-like"/>
    <property type="match status" value="1"/>
</dbReference>
<feature type="domain" description="Xaa-Pro dipeptidyl-peptidase C-terminal" evidence="2">
    <location>
        <begin position="285"/>
        <end position="536"/>
    </location>
</feature>
<dbReference type="InterPro" id="IPR029058">
    <property type="entry name" value="AB_hydrolase_fold"/>
</dbReference>
<dbReference type="Gene3D" id="3.40.50.1820">
    <property type="entry name" value="alpha/beta hydrolase"/>
    <property type="match status" value="1"/>
</dbReference>
<dbReference type="InterPro" id="IPR013736">
    <property type="entry name" value="Xaa-Pro_dipept_C"/>
</dbReference>